<dbReference type="Proteomes" id="UP000507163">
    <property type="component" value="Chromosome 3"/>
</dbReference>
<dbReference type="InterPro" id="IPR023393">
    <property type="entry name" value="START-like_dom_sf"/>
</dbReference>
<gene>
    <name evidence="2" type="ORF">PCHAJ_000031300</name>
</gene>
<protein>
    <submittedName>
        <fullName evidence="2">Fam-a protein</fullName>
    </submittedName>
</protein>
<name>A0A1C6X2H5_PLACU</name>
<organism evidence="2 3">
    <name type="scientific">Plasmodium chabaudi chabaudi</name>
    <dbReference type="NCBI Taxonomy" id="31271"/>
    <lineage>
        <taxon>Eukaryota</taxon>
        <taxon>Sar</taxon>
        <taxon>Alveolata</taxon>
        <taxon>Apicomplexa</taxon>
        <taxon>Aconoidasida</taxon>
        <taxon>Haemosporida</taxon>
        <taxon>Plasmodiidae</taxon>
        <taxon>Plasmodium</taxon>
        <taxon>Plasmodium (Vinckeia)</taxon>
    </lineage>
</organism>
<evidence type="ECO:0000313" key="3">
    <source>
        <dbReference type="Proteomes" id="UP000507163"/>
    </source>
</evidence>
<dbReference type="Gene3D" id="3.30.530.20">
    <property type="match status" value="1"/>
</dbReference>
<evidence type="ECO:0000256" key="1">
    <source>
        <dbReference type="SAM" id="SignalP"/>
    </source>
</evidence>
<feature type="chain" id="PRO_5008750262" evidence="1">
    <location>
        <begin position="22"/>
        <end position="309"/>
    </location>
</feature>
<dbReference type="AlphaFoldDB" id="A0A1C6X2H5"/>
<sequence>MNKVCMKTIFAIIALFAYVRNEVLEGTVVPREVFLTEGVKNPIIYDSDEIYEQNKHLFCTDSEEEDQVEEIMEDARRIFLRYIKDHFGFKFYDKHDKYTSSYFMKYKDGTCIGKSHTIIPSARRYNEIVKTLWDPNGEKKYNPDFVSGKVVRAYNRDLLMIQQRYKNDVLRCDNYYYAFAAKYEISNKTTIILKASGNINDHNKHRNKNRNALIKSANTFEFDIDPDEDIAAGKLNNMVVNLSGYIITKKKKSVLISHIDSVDGNIPVASDWYRLVNKSNRLGVIADLKHYMDEKYSYTPRVGAAGYGF</sequence>
<evidence type="ECO:0000313" key="2">
    <source>
        <dbReference type="EMBL" id="SCL97104.1"/>
    </source>
</evidence>
<dbReference type="SUPFAM" id="SSF55961">
    <property type="entry name" value="Bet v1-like"/>
    <property type="match status" value="1"/>
</dbReference>
<proteinExistence type="predicted"/>
<keyword evidence="1" id="KW-0732">Signal</keyword>
<dbReference type="NCBIfam" id="TIGR01599">
    <property type="entry name" value="PYST-A"/>
    <property type="match status" value="1"/>
</dbReference>
<dbReference type="InterPro" id="IPR006486">
    <property type="entry name" value="PYST_A"/>
</dbReference>
<dbReference type="EMBL" id="LT608169">
    <property type="protein sequence ID" value="SCL97104.1"/>
    <property type="molecule type" value="Genomic_DNA"/>
</dbReference>
<accession>A0A1C6X2H5</accession>
<feature type="signal peptide" evidence="1">
    <location>
        <begin position="1"/>
        <end position="21"/>
    </location>
</feature>
<reference evidence="2 3" key="1">
    <citation type="submission" date="2016-08" db="EMBL/GenBank/DDBJ databases">
        <authorList>
            <consortium name="Pathogen Informatics"/>
        </authorList>
    </citation>
    <scope>NUCLEOTIDE SEQUENCE [LARGE SCALE GENOMIC DNA]</scope>
    <source>
        <strain evidence="2 3">AJ</strain>
    </source>
</reference>